<protein>
    <submittedName>
        <fullName evidence="5">Uncharacterized protein</fullName>
    </submittedName>
</protein>
<dbReference type="EMBL" id="LAZR01039868">
    <property type="protein sequence ID" value="KKL15929.1"/>
    <property type="molecule type" value="Genomic_DNA"/>
</dbReference>
<evidence type="ECO:0000256" key="3">
    <source>
        <dbReference type="ARBA" id="ARBA00022676"/>
    </source>
</evidence>
<dbReference type="AlphaFoldDB" id="A0A0F9B1W7"/>
<dbReference type="Gene3D" id="3.90.550.10">
    <property type="entry name" value="Spore Coat Polysaccharide Biosynthesis Protein SpsA, Chain A"/>
    <property type="match status" value="1"/>
</dbReference>
<evidence type="ECO:0000313" key="5">
    <source>
        <dbReference type="EMBL" id="KKL15929.1"/>
    </source>
</evidence>
<organism evidence="5">
    <name type="scientific">marine sediment metagenome</name>
    <dbReference type="NCBI Taxonomy" id="412755"/>
    <lineage>
        <taxon>unclassified sequences</taxon>
        <taxon>metagenomes</taxon>
        <taxon>ecological metagenomes</taxon>
    </lineage>
</organism>
<dbReference type="InterPro" id="IPR029044">
    <property type="entry name" value="Nucleotide-diphossugar_trans"/>
</dbReference>
<sequence>LFHDEKALFGVVHPWHYNSYGPFESNKRSTAYVPKEKQLGLKYIQGFFWGGETNETLKMINLLSENVEKDIENEIIAVWHDESHLNYYSSINSDNFNYLSPSFAFPDNLNEDFDSKNVCFGKKLIHINENSVDTLGHESYA</sequence>
<dbReference type="PANTHER" id="PTHR10462:SF53">
    <property type="entry name" value="HISTO-BLOOD GROUP ABO SYSTEM TRANSFERASE 1-LIKE"/>
    <property type="match status" value="1"/>
</dbReference>
<evidence type="ECO:0000256" key="4">
    <source>
        <dbReference type="ARBA" id="ARBA00022679"/>
    </source>
</evidence>
<dbReference type="Pfam" id="PF03414">
    <property type="entry name" value="Glyco_transf_6"/>
    <property type="match status" value="1"/>
</dbReference>
<comment type="similarity">
    <text evidence="2">Belongs to the glycosyltransferase 6 family.</text>
</comment>
<proteinExistence type="inferred from homology"/>
<dbReference type="GO" id="GO:0016020">
    <property type="term" value="C:membrane"/>
    <property type="evidence" value="ECO:0007669"/>
    <property type="project" value="InterPro"/>
</dbReference>
<dbReference type="InterPro" id="IPR005076">
    <property type="entry name" value="Glyco_trans_6"/>
</dbReference>
<keyword evidence="4" id="KW-0808">Transferase</keyword>
<comment type="cofactor">
    <cofactor evidence="1">
        <name>Mn(2+)</name>
        <dbReference type="ChEBI" id="CHEBI:29035"/>
    </cofactor>
</comment>
<dbReference type="GO" id="GO:0016758">
    <property type="term" value="F:hexosyltransferase activity"/>
    <property type="evidence" value="ECO:0007669"/>
    <property type="project" value="InterPro"/>
</dbReference>
<dbReference type="SUPFAM" id="SSF53448">
    <property type="entry name" value="Nucleotide-diphospho-sugar transferases"/>
    <property type="match status" value="1"/>
</dbReference>
<evidence type="ECO:0000256" key="1">
    <source>
        <dbReference type="ARBA" id="ARBA00001936"/>
    </source>
</evidence>
<dbReference type="GO" id="GO:0005975">
    <property type="term" value="P:carbohydrate metabolic process"/>
    <property type="evidence" value="ECO:0007669"/>
    <property type="project" value="InterPro"/>
</dbReference>
<evidence type="ECO:0000256" key="2">
    <source>
        <dbReference type="ARBA" id="ARBA00010413"/>
    </source>
</evidence>
<gene>
    <name evidence="5" type="ORF">LCGC14_2500660</name>
</gene>
<feature type="non-terminal residue" evidence="5">
    <location>
        <position position="1"/>
    </location>
</feature>
<dbReference type="PANTHER" id="PTHR10462">
    <property type="entry name" value="GLYCOSYLTRANSFERASE-RELATED"/>
    <property type="match status" value="1"/>
</dbReference>
<comment type="caution">
    <text evidence="5">The sequence shown here is derived from an EMBL/GenBank/DDBJ whole genome shotgun (WGS) entry which is preliminary data.</text>
</comment>
<name>A0A0F9B1W7_9ZZZZ</name>
<reference evidence="5" key="1">
    <citation type="journal article" date="2015" name="Nature">
        <title>Complex archaea that bridge the gap between prokaryotes and eukaryotes.</title>
        <authorList>
            <person name="Spang A."/>
            <person name="Saw J.H."/>
            <person name="Jorgensen S.L."/>
            <person name="Zaremba-Niedzwiedzka K."/>
            <person name="Martijn J."/>
            <person name="Lind A.E."/>
            <person name="van Eijk R."/>
            <person name="Schleper C."/>
            <person name="Guy L."/>
            <person name="Ettema T.J."/>
        </authorList>
    </citation>
    <scope>NUCLEOTIDE SEQUENCE</scope>
</reference>
<keyword evidence="3" id="KW-0328">Glycosyltransferase</keyword>
<accession>A0A0F9B1W7</accession>